<keyword evidence="5" id="KW-0677">Repeat</keyword>
<feature type="chain" id="PRO_5042213847" description="Leucine-rich repeat-containing N-terminal plant-type domain-containing protein" evidence="12">
    <location>
        <begin position="23"/>
        <end position="202"/>
    </location>
</feature>
<dbReference type="GO" id="GO:0050832">
    <property type="term" value="P:defense response to fungus"/>
    <property type="evidence" value="ECO:0007669"/>
    <property type="project" value="UniProtKB-ARBA"/>
</dbReference>
<feature type="signal peptide" evidence="12">
    <location>
        <begin position="1"/>
        <end position="22"/>
    </location>
</feature>
<dbReference type="InterPro" id="IPR001611">
    <property type="entry name" value="Leu-rich_rpt"/>
</dbReference>
<dbReference type="Proteomes" id="UP001234989">
    <property type="component" value="Chromosome 2"/>
</dbReference>
<reference evidence="14" key="1">
    <citation type="submission" date="2023-08" db="EMBL/GenBank/DDBJ databases">
        <title>A de novo genome assembly of Solanum verrucosum Schlechtendal, a Mexican diploid species geographically isolated from the other diploid A-genome species in potato relatives.</title>
        <authorList>
            <person name="Hosaka K."/>
        </authorList>
    </citation>
    <scope>NUCLEOTIDE SEQUENCE</scope>
    <source>
        <tissue evidence="14">Young leaves</tissue>
    </source>
</reference>
<keyword evidence="6" id="KW-0547">Nucleotide-binding</keyword>
<evidence type="ECO:0000256" key="9">
    <source>
        <dbReference type="ARBA" id="ARBA00023136"/>
    </source>
</evidence>
<evidence type="ECO:0000256" key="5">
    <source>
        <dbReference type="ARBA" id="ARBA00022737"/>
    </source>
</evidence>
<accession>A0AAF0Q4E7</accession>
<dbReference type="InterPro" id="IPR053211">
    <property type="entry name" value="DNA_repair-toleration"/>
</dbReference>
<dbReference type="EMBL" id="CP133613">
    <property type="protein sequence ID" value="WMV15335.1"/>
    <property type="molecule type" value="Genomic_DNA"/>
</dbReference>
<evidence type="ECO:0000256" key="7">
    <source>
        <dbReference type="ARBA" id="ARBA00022840"/>
    </source>
</evidence>
<dbReference type="AlphaFoldDB" id="A0AAF0Q4E7"/>
<keyword evidence="15" id="KW-1185">Reference proteome</keyword>
<keyword evidence="4 12" id="KW-0732">Signal</keyword>
<organism evidence="14 15">
    <name type="scientific">Solanum verrucosum</name>
    <dbReference type="NCBI Taxonomy" id="315347"/>
    <lineage>
        <taxon>Eukaryota</taxon>
        <taxon>Viridiplantae</taxon>
        <taxon>Streptophyta</taxon>
        <taxon>Embryophyta</taxon>
        <taxon>Tracheophyta</taxon>
        <taxon>Spermatophyta</taxon>
        <taxon>Magnoliopsida</taxon>
        <taxon>eudicotyledons</taxon>
        <taxon>Gunneridae</taxon>
        <taxon>Pentapetalae</taxon>
        <taxon>asterids</taxon>
        <taxon>lamiids</taxon>
        <taxon>Solanales</taxon>
        <taxon>Solanaceae</taxon>
        <taxon>Solanoideae</taxon>
        <taxon>Solaneae</taxon>
        <taxon>Solanum</taxon>
    </lineage>
</organism>
<dbReference type="InterPro" id="IPR013210">
    <property type="entry name" value="LRR_N_plant-typ"/>
</dbReference>
<evidence type="ECO:0000313" key="14">
    <source>
        <dbReference type="EMBL" id="WMV15335.1"/>
    </source>
</evidence>
<sequence>MGRSCDLLFALAVFILLIHVHTYVSTVPNISNDEAALLAFKSHISYSPNNILATNWSSSSPVCTWIGITCNSRNHRVKTLDIYSMQLHGTIPPHLGNLSFLVSLDISDNTFYGELPEELAHLQRLKLINVTSNNFTGVIPSFLSLLPNLRIVLLSDNQFFGEVPSSLSNITKLQVLGIKGNFLVGEIPRELGDLRYMTFLYL</sequence>
<evidence type="ECO:0000256" key="3">
    <source>
        <dbReference type="ARBA" id="ARBA00022692"/>
    </source>
</evidence>
<dbReference type="GO" id="GO:0016020">
    <property type="term" value="C:membrane"/>
    <property type="evidence" value="ECO:0007669"/>
    <property type="project" value="UniProtKB-SubCell"/>
</dbReference>
<evidence type="ECO:0000256" key="2">
    <source>
        <dbReference type="ARBA" id="ARBA00022614"/>
    </source>
</evidence>
<dbReference type="Gene3D" id="3.80.10.10">
    <property type="entry name" value="Ribonuclease Inhibitor"/>
    <property type="match status" value="2"/>
</dbReference>
<keyword evidence="11" id="KW-0325">Glycoprotein</keyword>
<evidence type="ECO:0000256" key="8">
    <source>
        <dbReference type="ARBA" id="ARBA00022989"/>
    </source>
</evidence>
<evidence type="ECO:0000256" key="12">
    <source>
        <dbReference type="SAM" id="SignalP"/>
    </source>
</evidence>
<dbReference type="InterPro" id="IPR032675">
    <property type="entry name" value="LRR_dom_sf"/>
</dbReference>
<comment type="subcellular location">
    <subcellularLocation>
        <location evidence="1">Membrane</location>
        <topology evidence="1">Single-pass type I membrane protein</topology>
    </subcellularLocation>
</comment>
<evidence type="ECO:0000256" key="1">
    <source>
        <dbReference type="ARBA" id="ARBA00004479"/>
    </source>
</evidence>
<keyword evidence="3" id="KW-0812">Transmembrane</keyword>
<name>A0AAF0Q4E7_SOLVR</name>
<evidence type="ECO:0000313" key="15">
    <source>
        <dbReference type="Proteomes" id="UP001234989"/>
    </source>
</evidence>
<dbReference type="Pfam" id="PF00560">
    <property type="entry name" value="LRR_1"/>
    <property type="match status" value="3"/>
</dbReference>
<evidence type="ECO:0000256" key="4">
    <source>
        <dbReference type="ARBA" id="ARBA00022729"/>
    </source>
</evidence>
<evidence type="ECO:0000256" key="11">
    <source>
        <dbReference type="ARBA" id="ARBA00023180"/>
    </source>
</evidence>
<dbReference type="PANTHER" id="PTHR48060">
    <property type="entry name" value="DNA DAMAGE-REPAIR/TOLERATION PROTEIN DRT100"/>
    <property type="match status" value="1"/>
</dbReference>
<keyword evidence="2" id="KW-0433">Leucine-rich repeat</keyword>
<keyword evidence="7" id="KW-0067">ATP-binding</keyword>
<gene>
    <name evidence="14" type="ORF">MTR67_008720</name>
</gene>
<proteinExistence type="predicted"/>
<keyword evidence="8" id="KW-1133">Transmembrane helix</keyword>
<dbReference type="PANTHER" id="PTHR48060:SF21">
    <property type="entry name" value="L DOMAIN-LIKE PROTEIN"/>
    <property type="match status" value="1"/>
</dbReference>
<feature type="domain" description="Leucine-rich repeat-containing N-terminal plant-type" evidence="13">
    <location>
        <begin position="31"/>
        <end position="71"/>
    </location>
</feature>
<protein>
    <recommendedName>
        <fullName evidence="13">Leucine-rich repeat-containing N-terminal plant-type domain-containing protein</fullName>
    </recommendedName>
</protein>
<evidence type="ECO:0000256" key="6">
    <source>
        <dbReference type="ARBA" id="ARBA00022741"/>
    </source>
</evidence>
<dbReference type="FunFam" id="3.80.10.10:FF:000101">
    <property type="entry name" value="LRR receptor-like serine/threonine-protein kinase ERECTA"/>
    <property type="match status" value="1"/>
</dbReference>
<evidence type="ECO:0000259" key="13">
    <source>
        <dbReference type="Pfam" id="PF08263"/>
    </source>
</evidence>
<dbReference type="GO" id="GO:0005524">
    <property type="term" value="F:ATP binding"/>
    <property type="evidence" value="ECO:0007669"/>
    <property type="project" value="UniProtKB-KW"/>
</dbReference>
<keyword evidence="10" id="KW-0675">Receptor</keyword>
<dbReference type="SUPFAM" id="SSF52058">
    <property type="entry name" value="L domain-like"/>
    <property type="match status" value="1"/>
</dbReference>
<dbReference type="Pfam" id="PF08263">
    <property type="entry name" value="LRRNT_2"/>
    <property type="match status" value="1"/>
</dbReference>
<evidence type="ECO:0000256" key="10">
    <source>
        <dbReference type="ARBA" id="ARBA00023170"/>
    </source>
</evidence>
<keyword evidence="9" id="KW-0472">Membrane</keyword>